<proteinExistence type="predicted"/>
<dbReference type="AlphaFoldDB" id="A0A0F9L3J3"/>
<gene>
    <name evidence="1" type="ORF">LCGC14_1562530</name>
</gene>
<reference evidence="1" key="1">
    <citation type="journal article" date="2015" name="Nature">
        <title>Complex archaea that bridge the gap between prokaryotes and eukaryotes.</title>
        <authorList>
            <person name="Spang A."/>
            <person name="Saw J.H."/>
            <person name="Jorgensen S.L."/>
            <person name="Zaremba-Niedzwiedzka K."/>
            <person name="Martijn J."/>
            <person name="Lind A.E."/>
            <person name="van Eijk R."/>
            <person name="Schleper C."/>
            <person name="Guy L."/>
            <person name="Ettema T.J."/>
        </authorList>
    </citation>
    <scope>NUCLEOTIDE SEQUENCE</scope>
</reference>
<dbReference type="EMBL" id="LAZR01012087">
    <property type="protein sequence ID" value="KKM43790.1"/>
    <property type="molecule type" value="Genomic_DNA"/>
</dbReference>
<accession>A0A0F9L3J3</accession>
<sequence length="79" mass="8948">MKKKLNPQWLNCAFVMNPDGSKFGTIVEVGNDKVTVLRAGIKHFFQADQLDARGLLTKPNATDKKYIPFSTMQRNHNVN</sequence>
<evidence type="ECO:0000313" key="1">
    <source>
        <dbReference type="EMBL" id="KKM43790.1"/>
    </source>
</evidence>
<name>A0A0F9L3J3_9ZZZZ</name>
<protein>
    <submittedName>
        <fullName evidence="1">Uncharacterized protein</fullName>
    </submittedName>
</protein>
<organism evidence="1">
    <name type="scientific">marine sediment metagenome</name>
    <dbReference type="NCBI Taxonomy" id="412755"/>
    <lineage>
        <taxon>unclassified sequences</taxon>
        <taxon>metagenomes</taxon>
        <taxon>ecological metagenomes</taxon>
    </lineage>
</organism>
<comment type="caution">
    <text evidence="1">The sequence shown here is derived from an EMBL/GenBank/DDBJ whole genome shotgun (WGS) entry which is preliminary data.</text>
</comment>